<name>A0A5Q3S1G3_9NEIS</name>
<evidence type="ECO:0000313" key="1">
    <source>
        <dbReference type="EMBL" id="MRN37368.1"/>
    </source>
</evidence>
<organism evidence="1 2">
    <name type="scientific">Neisseria brasiliensis</name>
    <dbReference type="NCBI Taxonomy" id="2666100"/>
    <lineage>
        <taxon>Bacteria</taxon>
        <taxon>Pseudomonadati</taxon>
        <taxon>Pseudomonadota</taxon>
        <taxon>Betaproteobacteria</taxon>
        <taxon>Neisseriales</taxon>
        <taxon>Neisseriaceae</taxon>
        <taxon>Neisseria</taxon>
    </lineage>
</organism>
<accession>A0A5Q3S1G3</accession>
<proteinExistence type="predicted"/>
<keyword evidence="2" id="KW-1185">Reference proteome</keyword>
<dbReference type="RefSeq" id="WP_095503537.1">
    <property type="nucleotide sequence ID" value="NZ_CP046027.1"/>
</dbReference>
<gene>
    <name evidence="1" type="ORF">GJU80_02355</name>
</gene>
<sequence length="181" mass="20220">MNVPAIIAGILVLGGCSGFVKPDYRIDSAVVGQQHAIQNIQVTIKEQNKAHVYNHCVWLSAQCYGEPYEEMRRELQNALGDALALNSKLVKKPMNLTVDVLKLQVEPGLRSKATAKMSYRLTDMQSGRDKFTTEIESEGNAFQVGFSHHESLEQNQALNQAVQNNLSTFVQQLQTQRILSF</sequence>
<dbReference type="AlphaFoldDB" id="A0A5Q3S1G3"/>
<dbReference type="Proteomes" id="UP000486297">
    <property type="component" value="Unassembled WGS sequence"/>
</dbReference>
<comment type="caution">
    <text evidence="1">The sequence shown here is derived from an EMBL/GenBank/DDBJ whole genome shotgun (WGS) entry which is preliminary data.</text>
</comment>
<protein>
    <submittedName>
        <fullName evidence="1">Uncharacterized protein</fullName>
    </submittedName>
</protein>
<dbReference type="EMBL" id="WJXO01000001">
    <property type="protein sequence ID" value="MRN37368.1"/>
    <property type="molecule type" value="Genomic_DNA"/>
</dbReference>
<reference evidence="1" key="1">
    <citation type="journal article" name="Emerg. Infect. Dis.">
        <title>Two cases of a newly characterized neisseria species.</title>
        <authorList>
            <person name="Mustapha M."/>
            <person name="Lemos A.P.S."/>
            <person name="Harrison L.H."/>
            <person name="Vantyne D."/>
            <person name="Sacchi C.T."/>
        </authorList>
    </citation>
    <scope>NUCLEOTIDE SEQUENCE</scope>
    <source>
        <strain evidence="1">N.95.16</strain>
    </source>
</reference>
<evidence type="ECO:0000313" key="2">
    <source>
        <dbReference type="Proteomes" id="UP000486297"/>
    </source>
</evidence>